<sequence>MVITHVDLSQLHLTILGLTTGATTRTFEAEIVFWAMEYGRKGNFCIGTIEELIGKRSSVERNISIIGAMNLVVVITSFYGYFLLIDFLVEPSVDFEVGAVDLVSNDSRRADKLRIGSEGT</sequence>
<reference evidence="1 2" key="2">
    <citation type="journal article" date="2022" name="Mol. Ecol. Resour.">
        <title>The genomes of chicory, endive, great burdock and yacon provide insights into Asteraceae paleo-polyploidization history and plant inulin production.</title>
        <authorList>
            <person name="Fan W."/>
            <person name="Wang S."/>
            <person name="Wang H."/>
            <person name="Wang A."/>
            <person name="Jiang F."/>
            <person name="Liu H."/>
            <person name="Zhao H."/>
            <person name="Xu D."/>
            <person name="Zhang Y."/>
        </authorList>
    </citation>
    <scope>NUCLEOTIDE SEQUENCE [LARGE SCALE GENOMIC DNA]</scope>
    <source>
        <strain evidence="2">cv. Yunnan</strain>
        <tissue evidence="1">Leaves</tissue>
    </source>
</reference>
<comment type="caution">
    <text evidence="1">The sequence shown here is derived from an EMBL/GenBank/DDBJ whole genome shotgun (WGS) entry which is preliminary data.</text>
</comment>
<name>A0ACB9GKF8_9ASTR</name>
<dbReference type="EMBL" id="CM042031">
    <property type="protein sequence ID" value="KAI3783658.1"/>
    <property type="molecule type" value="Genomic_DNA"/>
</dbReference>
<keyword evidence="2" id="KW-1185">Reference proteome</keyword>
<proteinExistence type="predicted"/>
<reference evidence="2" key="1">
    <citation type="journal article" date="2022" name="Mol. Ecol. Resour.">
        <title>The genomes of chicory, endive, great burdock and yacon provide insights into Asteraceae palaeo-polyploidization history and plant inulin production.</title>
        <authorList>
            <person name="Fan W."/>
            <person name="Wang S."/>
            <person name="Wang H."/>
            <person name="Wang A."/>
            <person name="Jiang F."/>
            <person name="Liu H."/>
            <person name="Zhao H."/>
            <person name="Xu D."/>
            <person name="Zhang Y."/>
        </authorList>
    </citation>
    <scope>NUCLEOTIDE SEQUENCE [LARGE SCALE GENOMIC DNA]</scope>
    <source>
        <strain evidence="2">cv. Yunnan</strain>
    </source>
</reference>
<organism evidence="1 2">
    <name type="scientific">Smallanthus sonchifolius</name>
    <dbReference type="NCBI Taxonomy" id="185202"/>
    <lineage>
        <taxon>Eukaryota</taxon>
        <taxon>Viridiplantae</taxon>
        <taxon>Streptophyta</taxon>
        <taxon>Embryophyta</taxon>
        <taxon>Tracheophyta</taxon>
        <taxon>Spermatophyta</taxon>
        <taxon>Magnoliopsida</taxon>
        <taxon>eudicotyledons</taxon>
        <taxon>Gunneridae</taxon>
        <taxon>Pentapetalae</taxon>
        <taxon>asterids</taxon>
        <taxon>campanulids</taxon>
        <taxon>Asterales</taxon>
        <taxon>Asteraceae</taxon>
        <taxon>Asteroideae</taxon>
        <taxon>Heliantheae alliance</taxon>
        <taxon>Millerieae</taxon>
        <taxon>Smallanthus</taxon>
    </lineage>
</organism>
<accession>A0ACB9GKF8</accession>
<gene>
    <name evidence="1" type="ORF">L1987_42744</name>
</gene>
<evidence type="ECO:0000313" key="1">
    <source>
        <dbReference type="EMBL" id="KAI3783658.1"/>
    </source>
</evidence>
<protein>
    <submittedName>
        <fullName evidence="1">Uncharacterized protein</fullName>
    </submittedName>
</protein>
<dbReference type="Proteomes" id="UP001056120">
    <property type="component" value="Linkage Group LG14"/>
</dbReference>
<evidence type="ECO:0000313" key="2">
    <source>
        <dbReference type="Proteomes" id="UP001056120"/>
    </source>
</evidence>